<keyword evidence="2" id="KW-0732">Signal</keyword>
<accession>A0ABP8IRM6</accession>
<feature type="chain" id="PRO_5046810989" evidence="2">
    <location>
        <begin position="18"/>
        <end position="195"/>
    </location>
</feature>
<evidence type="ECO:0000313" key="4">
    <source>
        <dbReference type="Proteomes" id="UP001501153"/>
    </source>
</evidence>
<keyword evidence="4" id="KW-1185">Reference proteome</keyword>
<dbReference type="EMBL" id="BAABGZ010000079">
    <property type="protein sequence ID" value="GAA4368104.1"/>
    <property type="molecule type" value="Genomic_DNA"/>
</dbReference>
<dbReference type="RefSeq" id="WP_345237968.1">
    <property type="nucleotide sequence ID" value="NZ_BAABGZ010000079.1"/>
</dbReference>
<keyword evidence="1" id="KW-1133">Transmembrane helix</keyword>
<proteinExistence type="predicted"/>
<feature type="signal peptide" evidence="2">
    <location>
        <begin position="1"/>
        <end position="17"/>
    </location>
</feature>
<evidence type="ECO:0000313" key="3">
    <source>
        <dbReference type="EMBL" id="GAA4368104.1"/>
    </source>
</evidence>
<comment type="caution">
    <text evidence="3">The sequence shown here is derived from an EMBL/GenBank/DDBJ whole genome shotgun (WGS) entry which is preliminary data.</text>
</comment>
<evidence type="ECO:0000256" key="1">
    <source>
        <dbReference type="SAM" id="Phobius"/>
    </source>
</evidence>
<protein>
    <submittedName>
        <fullName evidence="3">Uncharacterized protein</fullName>
    </submittedName>
</protein>
<feature type="transmembrane region" description="Helical" evidence="1">
    <location>
        <begin position="171"/>
        <end position="192"/>
    </location>
</feature>
<name>A0ABP8IRM6_9BACT</name>
<dbReference type="Proteomes" id="UP001501153">
    <property type="component" value="Unassembled WGS sequence"/>
</dbReference>
<keyword evidence="1" id="KW-0472">Membrane</keyword>
<evidence type="ECO:0000256" key="2">
    <source>
        <dbReference type="SAM" id="SignalP"/>
    </source>
</evidence>
<sequence>MRALALLLLCLPLIGKAQDVIVTNDGAELTARVLTITPAHISYIPTAATDTMSLASATVFMIRYANGAKEVLAPVASPDPKPASSSLSAQAMETQGRIDAGRYYHAQGTFWGSYATTLISTPVLFVGGVAGTLACGMVAPKEKNLQVPNAALLSNPDYMRGYRSRAAKKKFGTAVMGFGMALATGLSALAIFNSN</sequence>
<organism evidence="3 4">
    <name type="scientific">Hymenobacter saemangeumensis</name>
    <dbReference type="NCBI Taxonomy" id="1084522"/>
    <lineage>
        <taxon>Bacteria</taxon>
        <taxon>Pseudomonadati</taxon>
        <taxon>Bacteroidota</taxon>
        <taxon>Cytophagia</taxon>
        <taxon>Cytophagales</taxon>
        <taxon>Hymenobacteraceae</taxon>
        <taxon>Hymenobacter</taxon>
    </lineage>
</organism>
<keyword evidence="1" id="KW-0812">Transmembrane</keyword>
<gene>
    <name evidence="3" type="ORF">GCM10023185_40550</name>
</gene>
<reference evidence="4" key="1">
    <citation type="journal article" date="2019" name="Int. J. Syst. Evol. Microbiol.">
        <title>The Global Catalogue of Microorganisms (GCM) 10K type strain sequencing project: providing services to taxonomists for standard genome sequencing and annotation.</title>
        <authorList>
            <consortium name="The Broad Institute Genomics Platform"/>
            <consortium name="The Broad Institute Genome Sequencing Center for Infectious Disease"/>
            <person name="Wu L."/>
            <person name="Ma J."/>
        </authorList>
    </citation>
    <scope>NUCLEOTIDE SEQUENCE [LARGE SCALE GENOMIC DNA]</scope>
    <source>
        <strain evidence="4">JCM 17923</strain>
    </source>
</reference>